<dbReference type="InterPro" id="IPR036412">
    <property type="entry name" value="HAD-like_sf"/>
</dbReference>
<dbReference type="PANTHER" id="PTHR18901">
    <property type="entry name" value="2-DEOXYGLUCOSE-6-PHOSPHATE PHOSPHATASE 2"/>
    <property type="match status" value="1"/>
</dbReference>
<dbReference type="SUPFAM" id="SSF56784">
    <property type="entry name" value="HAD-like"/>
    <property type="match status" value="1"/>
</dbReference>
<dbReference type="Gene3D" id="1.10.150.240">
    <property type="entry name" value="Putative phosphatase, domain 2"/>
    <property type="match status" value="1"/>
</dbReference>
<evidence type="ECO:0000313" key="1">
    <source>
        <dbReference type="EMBL" id="KPQ37760.1"/>
    </source>
</evidence>
<protein>
    <submittedName>
        <fullName evidence="1">Pseudouridine-5'-monophosphatase</fullName>
        <ecNumber evidence="1">3.1.3.-</ecNumber>
    </submittedName>
</protein>
<dbReference type="STRING" id="1666911.HLUCCA11_01505"/>
<dbReference type="Proteomes" id="UP000050465">
    <property type="component" value="Unassembled WGS sequence"/>
</dbReference>
<dbReference type="InterPro" id="IPR023198">
    <property type="entry name" value="PGP-like_dom2"/>
</dbReference>
<dbReference type="InterPro" id="IPR006439">
    <property type="entry name" value="HAD-SF_hydro_IA"/>
</dbReference>
<organism evidence="1 2">
    <name type="scientific">Phormidesmis priestleyi Ana</name>
    <dbReference type="NCBI Taxonomy" id="1666911"/>
    <lineage>
        <taxon>Bacteria</taxon>
        <taxon>Bacillati</taxon>
        <taxon>Cyanobacteriota</taxon>
        <taxon>Cyanophyceae</taxon>
        <taxon>Leptolyngbyales</taxon>
        <taxon>Leptolyngbyaceae</taxon>
        <taxon>Phormidesmis</taxon>
    </lineage>
</organism>
<dbReference type="PANTHER" id="PTHR18901:SF38">
    <property type="entry name" value="PSEUDOURIDINE-5'-PHOSPHATASE"/>
    <property type="match status" value="1"/>
</dbReference>
<dbReference type="Pfam" id="PF13419">
    <property type="entry name" value="HAD_2"/>
    <property type="match status" value="1"/>
</dbReference>
<dbReference type="InterPro" id="IPR041492">
    <property type="entry name" value="HAD_2"/>
</dbReference>
<comment type="caution">
    <text evidence="1">The sequence shown here is derived from an EMBL/GenBank/DDBJ whole genome shotgun (WGS) entry which is preliminary data.</text>
</comment>
<evidence type="ECO:0000313" key="2">
    <source>
        <dbReference type="Proteomes" id="UP000050465"/>
    </source>
</evidence>
<sequence>MPKITHLIYDFDGLLLDTEPIYCRVNEMIAARYGKQFTRALHRKIMGRQAMDCAQILVAELDLPLTAEAHLQARDELIFDMLPEAMPMPGAKELTQRFYELGVKQAIATSSAAVTFNLKTQRYQDWLAIFNAIVLGSDPAVKRSKPAPDSFLVAAQRLGAQPAECLVFEDSPAGVTAAKQAGMSVVAVPAAHMDKAMYREADEVLTALSDFEPQRWMLP</sequence>
<keyword evidence="1" id="KW-0378">Hydrolase</keyword>
<accession>A0A0P8C7A0</accession>
<dbReference type="AlphaFoldDB" id="A0A0P8C7A0"/>
<reference evidence="1 2" key="1">
    <citation type="submission" date="2015-09" db="EMBL/GenBank/DDBJ databases">
        <title>Identification and resolution of microdiversity through metagenomic sequencing of parallel consortia.</title>
        <authorList>
            <person name="Nelson W.C."/>
            <person name="Romine M.F."/>
            <person name="Lindemann S.R."/>
        </authorList>
    </citation>
    <scope>NUCLEOTIDE SEQUENCE [LARGE SCALE GENOMIC DNA]</scope>
    <source>
        <strain evidence="1">Ana</strain>
    </source>
</reference>
<dbReference type="InterPro" id="IPR023214">
    <property type="entry name" value="HAD_sf"/>
</dbReference>
<dbReference type="GO" id="GO:0016791">
    <property type="term" value="F:phosphatase activity"/>
    <property type="evidence" value="ECO:0007669"/>
    <property type="project" value="TreeGrafter"/>
</dbReference>
<name>A0A0P8C7A0_9CYAN</name>
<dbReference type="NCBIfam" id="TIGR01509">
    <property type="entry name" value="HAD-SF-IA-v3"/>
    <property type="match status" value="1"/>
</dbReference>
<dbReference type="EMBL" id="LJZR01000001">
    <property type="protein sequence ID" value="KPQ37760.1"/>
    <property type="molecule type" value="Genomic_DNA"/>
</dbReference>
<dbReference type="SFLD" id="SFLDG01129">
    <property type="entry name" value="C1.5:_HAD__Beta-PGM__Phosphata"/>
    <property type="match status" value="1"/>
</dbReference>
<dbReference type="SFLD" id="SFLDS00003">
    <property type="entry name" value="Haloacid_Dehalogenase"/>
    <property type="match status" value="1"/>
</dbReference>
<proteinExistence type="predicted"/>
<dbReference type="FunFam" id="3.40.50.1000:FF:000055">
    <property type="entry name" value="Haloacid dehalogenase-like hydrolase family protein"/>
    <property type="match status" value="1"/>
</dbReference>
<gene>
    <name evidence="1" type="ORF">HLUCCA11_01505</name>
</gene>
<dbReference type="Gene3D" id="3.40.50.1000">
    <property type="entry name" value="HAD superfamily/HAD-like"/>
    <property type="match status" value="1"/>
</dbReference>
<dbReference type="EC" id="3.1.3.-" evidence="1"/>